<evidence type="ECO:0000256" key="4">
    <source>
        <dbReference type="SAM" id="Phobius"/>
    </source>
</evidence>
<feature type="transmembrane region" description="Helical" evidence="4">
    <location>
        <begin position="42"/>
        <end position="63"/>
    </location>
</feature>
<dbReference type="SUPFAM" id="SSF50965">
    <property type="entry name" value="Galactose oxidase, central domain"/>
    <property type="match status" value="1"/>
</dbReference>
<evidence type="ECO:0000256" key="1">
    <source>
        <dbReference type="ARBA" id="ARBA00022441"/>
    </source>
</evidence>
<dbReference type="Gene3D" id="2.120.10.80">
    <property type="entry name" value="Kelch-type beta propeller"/>
    <property type="match status" value="2"/>
</dbReference>
<dbReference type="InterPro" id="IPR015915">
    <property type="entry name" value="Kelch-typ_b-propeller"/>
</dbReference>
<dbReference type="InterPro" id="IPR011043">
    <property type="entry name" value="Gal_Oxase/kelch_b-propeller"/>
</dbReference>
<reference evidence="5 6" key="1">
    <citation type="submission" date="2024-03" db="EMBL/GenBank/DDBJ databases">
        <title>Aureococcus anophagefferens CCMP1851 and Kratosvirus quantuckense: Draft genome of a second virus-susceptible host strain in the model system.</title>
        <authorList>
            <person name="Chase E."/>
            <person name="Truchon A.R."/>
            <person name="Schepens W."/>
            <person name="Wilhelm S.W."/>
        </authorList>
    </citation>
    <scope>NUCLEOTIDE SEQUENCE [LARGE SCALE GENOMIC DNA]</scope>
    <source>
        <strain evidence="5 6">CCMP1851</strain>
    </source>
</reference>
<dbReference type="Proteomes" id="UP001363151">
    <property type="component" value="Unassembled WGS sequence"/>
</dbReference>
<feature type="region of interest" description="Disordered" evidence="3">
    <location>
        <begin position="81"/>
        <end position="103"/>
    </location>
</feature>
<evidence type="ECO:0000256" key="2">
    <source>
        <dbReference type="ARBA" id="ARBA00022737"/>
    </source>
</evidence>
<protein>
    <submittedName>
        <fullName evidence="5">Diazepam binding inhibitor, acyl-CoA binding protein</fullName>
    </submittedName>
</protein>
<keyword evidence="4" id="KW-0812">Transmembrane</keyword>
<dbReference type="PANTHER" id="PTHR46093:SF18">
    <property type="entry name" value="FIBRONECTIN TYPE-III DOMAIN-CONTAINING PROTEIN"/>
    <property type="match status" value="1"/>
</dbReference>
<keyword evidence="6" id="KW-1185">Reference proteome</keyword>
<dbReference type="PANTHER" id="PTHR46093">
    <property type="entry name" value="ACYL-COA-BINDING DOMAIN-CONTAINING PROTEIN 5"/>
    <property type="match status" value="1"/>
</dbReference>
<organism evidence="5 6">
    <name type="scientific">Aureococcus anophagefferens</name>
    <name type="common">Harmful bloom alga</name>
    <dbReference type="NCBI Taxonomy" id="44056"/>
    <lineage>
        <taxon>Eukaryota</taxon>
        <taxon>Sar</taxon>
        <taxon>Stramenopiles</taxon>
        <taxon>Ochrophyta</taxon>
        <taxon>Pelagophyceae</taxon>
        <taxon>Pelagomonadales</taxon>
        <taxon>Pelagomonadaceae</taxon>
        <taxon>Aureococcus</taxon>
    </lineage>
</organism>
<sequence>MPGLGYGGHGQHFVDYGHYEEFEDLGVGPAEYGDVSLSFRGLPMVFVFAAAFVATGYYLLFVFDPRGKKRAYAETAKAQLESAWPAAKEEEEEDGGGGDREAADPRTRAIVSCMLMDNPQGRIGGSMVFNDASGDVCLYGGLGGDGFLDDEHVYDGEDGAWVAMSQNKGGPEAPGPRAFHAMLYLGSVVLVYGGATEARRTYKGNRKVEDYDEAAYLLNLESGEWFKPEIAGAPPPARAAPALAVYKDEAVVVFGGRTASGFANDVWKLQFPRPEDPDEAATLAWKRVHIDDPKPPGRDGHAAAIVEEQLIVFGGGDEAGGALCPPDALEVLDLSLNTWGLVECGGEGPRAQRGLQAHAVGDAGDVCVVDGDGAGLFNDVYVLRTARDTLNWTRLALDWRSDWTMVPGTRTGHCSCANGAAGTVFVFGGEDQNGVVNNALLVVDVATAVGLAENKPSKPSIWRRDS</sequence>
<keyword evidence="1" id="KW-0880">Kelch repeat</keyword>
<evidence type="ECO:0000313" key="5">
    <source>
        <dbReference type="EMBL" id="KAK7254585.1"/>
    </source>
</evidence>
<name>A0ABR1GEQ3_AURAN</name>
<evidence type="ECO:0000256" key="3">
    <source>
        <dbReference type="SAM" id="MobiDB-lite"/>
    </source>
</evidence>
<dbReference type="SUPFAM" id="SSF117281">
    <property type="entry name" value="Kelch motif"/>
    <property type="match status" value="1"/>
</dbReference>
<proteinExistence type="predicted"/>
<dbReference type="Pfam" id="PF24681">
    <property type="entry name" value="Kelch_KLHDC2_KLHL20_DRC7"/>
    <property type="match status" value="1"/>
</dbReference>
<gene>
    <name evidence="5" type="ORF">SO694_00010137</name>
</gene>
<comment type="caution">
    <text evidence="5">The sequence shown here is derived from an EMBL/GenBank/DDBJ whole genome shotgun (WGS) entry which is preliminary data.</text>
</comment>
<evidence type="ECO:0000313" key="6">
    <source>
        <dbReference type="Proteomes" id="UP001363151"/>
    </source>
</evidence>
<dbReference type="EMBL" id="JBBJCI010000023">
    <property type="protein sequence ID" value="KAK7254585.1"/>
    <property type="molecule type" value="Genomic_DNA"/>
</dbReference>
<keyword evidence="2" id="KW-0677">Repeat</keyword>
<keyword evidence="4" id="KW-0472">Membrane</keyword>
<accession>A0ABR1GEQ3</accession>
<keyword evidence="4" id="KW-1133">Transmembrane helix</keyword>